<dbReference type="Proteomes" id="UP001282474">
    <property type="component" value="Unassembled WGS sequence"/>
</dbReference>
<organism evidence="4 5">
    <name type="scientific">Streptomyces caniscabiei</name>
    <dbReference type="NCBI Taxonomy" id="2746961"/>
    <lineage>
        <taxon>Bacteria</taxon>
        <taxon>Bacillati</taxon>
        <taxon>Actinomycetota</taxon>
        <taxon>Actinomycetes</taxon>
        <taxon>Kitasatosporales</taxon>
        <taxon>Streptomycetaceae</taxon>
        <taxon>Streptomyces</taxon>
    </lineage>
</organism>
<protein>
    <submittedName>
        <fullName evidence="4">DUF4132 domain-containing protein</fullName>
    </submittedName>
</protein>
<evidence type="ECO:0000313" key="4">
    <source>
        <dbReference type="EMBL" id="MDX3036515.1"/>
    </source>
</evidence>
<evidence type="ECO:0000313" key="5">
    <source>
        <dbReference type="Proteomes" id="UP001282474"/>
    </source>
</evidence>
<feature type="domain" description="DUF4132" evidence="2">
    <location>
        <begin position="454"/>
        <end position="642"/>
    </location>
</feature>
<keyword evidence="1" id="KW-0175">Coiled coil</keyword>
<keyword evidence="5" id="KW-1185">Reference proteome</keyword>
<reference evidence="4 5" key="1">
    <citation type="journal article" date="2023" name="Microb. Genom.">
        <title>Mesoterricola silvestris gen. nov., sp. nov., Mesoterricola sediminis sp. nov., Geothrix oryzae sp. nov., Geothrix edaphica sp. nov., Geothrix rubra sp. nov., and Geothrix limicola sp. nov., six novel members of Acidobacteriota isolated from soils.</title>
        <authorList>
            <person name="Weisberg A.J."/>
            <person name="Pearce E."/>
            <person name="Kramer C.G."/>
            <person name="Chang J.H."/>
            <person name="Clarke C.R."/>
        </authorList>
    </citation>
    <scope>NUCLEOTIDE SEQUENCE [LARGE SCALE GENOMIC DNA]</scope>
    <source>
        <strain evidence="4 5">NE20-4-1</strain>
    </source>
</reference>
<feature type="coiled-coil region" evidence="1">
    <location>
        <begin position="465"/>
        <end position="492"/>
    </location>
</feature>
<proteinExistence type="predicted"/>
<dbReference type="EMBL" id="JARAWJ010000003">
    <property type="protein sequence ID" value="MDX3036515.1"/>
    <property type="molecule type" value="Genomic_DNA"/>
</dbReference>
<dbReference type="Pfam" id="PF13569">
    <property type="entry name" value="DUF4132"/>
    <property type="match status" value="1"/>
</dbReference>
<dbReference type="InterPro" id="IPR025406">
    <property type="entry name" value="DUF4132"/>
</dbReference>
<dbReference type="Pfam" id="PF24879">
    <property type="entry name" value="DUF7737"/>
    <property type="match status" value="1"/>
</dbReference>
<name>A0ABU4MJH6_9ACTN</name>
<evidence type="ECO:0000259" key="2">
    <source>
        <dbReference type="Pfam" id="PF13569"/>
    </source>
</evidence>
<evidence type="ECO:0000259" key="3">
    <source>
        <dbReference type="Pfam" id="PF24879"/>
    </source>
</evidence>
<dbReference type="RefSeq" id="WP_237270275.1">
    <property type="nucleotide sequence ID" value="NZ_JABXWF010000009.1"/>
</dbReference>
<evidence type="ECO:0000256" key="1">
    <source>
        <dbReference type="SAM" id="Coils"/>
    </source>
</evidence>
<comment type="caution">
    <text evidence="4">The sequence shown here is derived from an EMBL/GenBank/DDBJ whole genome shotgun (WGS) entry which is preliminary data.</text>
</comment>
<sequence length="897" mass="98464">MPAHTPRSLVQRARNRIAAGDMERLADEVMKAVFATRGYWGGGWTHLLDEVRGLSQNHQASFVDAFVRRFHGLEQGSDARAGALGLLGMIGADPSGELLADERRAELDRLGRRVNFWQSGTFYVLAEAELASGRSLPAPVVAVFRRSAMDSYCDPELVALTKTFTEPLLNVGEAWADSAMAVADAERETAAAQANTEHAITVSNAEQAITEHAISVSNAEQAITERALTVSSAEHADRGHLHALLAHALTATTSKPSPKWDDAARALVDALGAERVRTTVLSWLALVGRPRTLPLERQQHEPDVNQTFDAFNATALRGLVWLVSLLPPHPETARALGTLVETSLRKVAGVGPRSPKVANASVVALTRIDGDAALAELARLATRVTYKPTAKLVDTALTERATALGLGREEIEELAVPTYGLTEVGRVEHRLGDVTAEILVHGTRAVLTWRNPAGKAVRSVPAAVRRDHAEELKELKATVKDIDRMLTAQSERLDRQFLARRTWTYDTWRQRYLDHPLVGTLARRLLWVVDGTTVGWADGAPRTLTGEPVNHVDPVDPVDPAGGAGGAAQVELWHPLGRDPAEVVAWRDRLERYAVTQPFKQAHREVYPLTDAERATATYSNRFAGHILRQHQFHSLAASRGWRNRLRLSVDDVAPPATRELPQWGLRAEYWIEGEGHEYGEDTTDSGAYLRLRTDQVRFYPLDAPQNQAPCWGGAYAMWLPDGRDPVDPVPLTGIPPLVLSEVLRDVDLFVGVSSVGNDPTWQDGGPEGRFVEYWTSYGFGELDQSAETRRALLERLVPRLAIADRCTLEGRFLQVEGALHTYRIHLGSGNILMSPNDRYLCIVPKSTVTDGNGRNGTAQTGYLPFEGDRMLAVILSKAMLLAKDTEITDPTIVSQL</sequence>
<gene>
    <name evidence="4" type="ORF">PV383_04920</name>
</gene>
<accession>A0ABU4MJH6</accession>
<feature type="domain" description="DUF7737" evidence="3">
    <location>
        <begin position="787"/>
        <end position="897"/>
    </location>
</feature>
<dbReference type="InterPro" id="IPR056639">
    <property type="entry name" value="DUF7737"/>
</dbReference>